<dbReference type="PANTHER" id="PTHR24416">
    <property type="entry name" value="TYROSINE-PROTEIN KINASE RECEPTOR"/>
    <property type="match status" value="1"/>
</dbReference>
<dbReference type="Pfam" id="PF07714">
    <property type="entry name" value="PK_Tyr_Ser-Thr"/>
    <property type="match status" value="2"/>
</dbReference>
<feature type="domain" description="Protein kinase" evidence="2">
    <location>
        <begin position="1"/>
        <end position="206"/>
    </location>
</feature>
<evidence type="ECO:0000259" key="2">
    <source>
        <dbReference type="PROSITE" id="PS50011"/>
    </source>
</evidence>
<dbReference type="InterPro" id="IPR001245">
    <property type="entry name" value="Ser-Thr/Tyr_kinase_cat_dom"/>
</dbReference>
<dbReference type="GO" id="GO:0007169">
    <property type="term" value="P:cell surface receptor protein tyrosine kinase signaling pathway"/>
    <property type="evidence" value="ECO:0007669"/>
    <property type="project" value="TreeGrafter"/>
</dbReference>
<dbReference type="PRINTS" id="PR00109">
    <property type="entry name" value="TYRKINASE"/>
</dbReference>
<dbReference type="CDD" id="cd00192">
    <property type="entry name" value="PTKc"/>
    <property type="match status" value="1"/>
</dbReference>
<evidence type="ECO:0000313" key="3">
    <source>
        <dbReference type="EnsemblMetazoa" id="Aqu2.1.28040_001"/>
    </source>
</evidence>
<dbReference type="GO" id="GO:0005524">
    <property type="term" value="F:ATP binding"/>
    <property type="evidence" value="ECO:0007669"/>
    <property type="project" value="InterPro"/>
</dbReference>
<organism evidence="3">
    <name type="scientific">Amphimedon queenslandica</name>
    <name type="common">Sponge</name>
    <dbReference type="NCBI Taxonomy" id="400682"/>
    <lineage>
        <taxon>Eukaryota</taxon>
        <taxon>Metazoa</taxon>
        <taxon>Porifera</taxon>
        <taxon>Demospongiae</taxon>
        <taxon>Heteroscleromorpha</taxon>
        <taxon>Haplosclerida</taxon>
        <taxon>Niphatidae</taxon>
        <taxon>Amphimedon</taxon>
    </lineage>
</organism>
<dbReference type="GO" id="GO:0016477">
    <property type="term" value="P:cell migration"/>
    <property type="evidence" value="ECO:0007669"/>
    <property type="project" value="TreeGrafter"/>
</dbReference>
<dbReference type="InParanoid" id="A0A1X7UJ90"/>
<dbReference type="EnsemblMetazoa" id="Aqu2.1.28040_001">
    <property type="protein sequence ID" value="Aqu2.1.28040_001"/>
    <property type="gene ID" value="Aqu2.1.28040"/>
</dbReference>
<sequence length="234" mass="26146">MSFNNLNVLPLIGVCLDLGPVPCIVMPFMSRGNLLSYLKKERLNLTVADTCEEDVILNVRKQLLSICLQVANGMSYLASQRFIHCDLAARNCIQLKDSSSTIKLPVKWMVIESIHDGLYSEKSDVWSYGVFCWEVFSLGRLPYPGLDPVGVVELLDAGGRLQNPNNEACSQEIYSIMMSCWSESPDDRPVFSDLVSSINTLNEPLADYKCSSSTSWESFLLLSLPKLPTEYWGS</sequence>
<keyword evidence="1" id="KW-0472">Membrane</keyword>
<accession>A0A1X7UJ90</accession>
<name>A0A1X7UJ90_AMPQE</name>
<dbReference type="OMA" id="RDSSIMN"/>
<dbReference type="FunFam" id="1.10.510.10:FF:001927">
    <property type="entry name" value="Receptor protein-tyrosine kinase"/>
    <property type="match status" value="1"/>
</dbReference>
<dbReference type="SUPFAM" id="SSF56112">
    <property type="entry name" value="Protein kinase-like (PK-like)"/>
    <property type="match status" value="1"/>
</dbReference>
<dbReference type="AlphaFoldDB" id="A0A1X7UJ90"/>
<dbReference type="InterPro" id="IPR011009">
    <property type="entry name" value="Kinase-like_dom_sf"/>
</dbReference>
<keyword evidence="1" id="KW-0812">Transmembrane</keyword>
<reference evidence="3" key="1">
    <citation type="submission" date="2017-05" db="UniProtKB">
        <authorList>
            <consortium name="EnsemblMetazoa"/>
        </authorList>
    </citation>
    <scope>IDENTIFICATION</scope>
</reference>
<dbReference type="eggNOG" id="KOG0200">
    <property type="taxonomic scope" value="Eukaryota"/>
</dbReference>
<dbReference type="GO" id="GO:0043235">
    <property type="term" value="C:receptor complex"/>
    <property type="evidence" value="ECO:0007669"/>
    <property type="project" value="TreeGrafter"/>
</dbReference>
<dbReference type="GO" id="GO:0005886">
    <property type="term" value="C:plasma membrane"/>
    <property type="evidence" value="ECO:0007669"/>
    <property type="project" value="TreeGrafter"/>
</dbReference>
<dbReference type="Gene3D" id="1.10.510.10">
    <property type="entry name" value="Transferase(Phosphotransferase) domain 1"/>
    <property type="match status" value="1"/>
</dbReference>
<keyword evidence="1" id="KW-1133">Transmembrane helix</keyword>
<proteinExistence type="predicted"/>
<dbReference type="PROSITE" id="PS50011">
    <property type="entry name" value="PROTEIN_KINASE_DOM"/>
    <property type="match status" value="1"/>
</dbReference>
<dbReference type="GO" id="GO:0004714">
    <property type="term" value="F:transmembrane receptor protein tyrosine kinase activity"/>
    <property type="evidence" value="ECO:0007669"/>
    <property type="project" value="TreeGrafter"/>
</dbReference>
<dbReference type="PANTHER" id="PTHR24416:SF564">
    <property type="entry name" value="MACROPHAGE-STIMULATING PROTEIN RECEPTOR"/>
    <property type="match status" value="1"/>
</dbReference>
<dbReference type="InterPro" id="IPR050122">
    <property type="entry name" value="RTK"/>
</dbReference>
<feature type="transmembrane region" description="Helical" evidence="1">
    <location>
        <begin position="6"/>
        <end position="29"/>
    </location>
</feature>
<dbReference type="InterPro" id="IPR000719">
    <property type="entry name" value="Prot_kinase_dom"/>
</dbReference>
<dbReference type="OrthoDB" id="10059265at2759"/>
<protein>
    <recommendedName>
        <fullName evidence="2">Protein kinase domain-containing protein</fullName>
    </recommendedName>
</protein>
<evidence type="ECO:0000256" key="1">
    <source>
        <dbReference type="SAM" id="Phobius"/>
    </source>
</evidence>